<name>A0A1H0MAN0_9GAMM</name>
<dbReference type="AlphaFoldDB" id="A0A1H0MAN0"/>
<organism evidence="2 3">
    <name type="scientific">Ectopseudomonas guguanensis</name>
    <dbReference type="NCBI Taxonomy" id="1198456"/>
    <lineage>
        <taxon>Bacteria</taxon>
        <taxon>Pseudomonadati</taxon>
        <taxon>Pseudomonadota</taxon>
        <taxon>Gammaproteobacteria</taxon>
        <taxon>Pseudomonadales</taxon>
        <taxon>Pseudomonadaceae</taxon>
        <taxon>Ectopseudomonas</taxon>
    </lineage>
</organism>
<dbReference type="Proteomes" id="UP000199460">
    <property type="component" value="Unassembled WGS sequence"/>
</dbReference>
<accession>A0A1H0MAN0</accession>
<proteinExistence type="predicted"/>
<keyword evidence="3" id="KW-1185">Reference proteome</keyword>
<evidence type="ECO:0000256" key="1">
    <source>
        <dbReference type="SAM" id="SignalP"/>
    </source>
</evidence>
<dbReference type="GeneID" id="300930287"/>
<dbReference type="RefSeq" id="WP_090426977.1">
    <property type="nucleotide sequence ID" value="NZ_FNJJ01000002.1"/>
</dbReference>
<keyword evidence="1" id="KW-0732">Signal</keyword>
<feature type="signal peptide" evidence="1">
    <location>
        <begin position="1"/>
        <end position="22"/>
    </location>
</feature>
<feature type="chain" id="PRO_5011467227" evidence="1">
    <location>
        <begin position="23"/>
        <end position="105"/>
    </location>
</feature>
<reference evidence="3" key="1">
    <citation type="submission" date="2016-10" db="EMBL/GenBank/DDBJ databases">
        <authorList>
            <person name="Varghese N."/>
            <person name="Submissions S."/>
        </authorList>
    </citation>
    <scope>NUCLEOTIDE SEQUENCE [LARGE SCALE GENOMIC DNA]</scope>
    <source>
        <strain evidence="3">JCM 18416</strain>
    </source>
</reference>
<evidence type="ECO:0000313" key="2">
    <source>
        <dbReference type="EMBL" id="SDO77464.1"/>
    </source>
</evidence>
<dbReference type="OrthoDB" id="7030833at2"/>
<gene>
    <name evidence="2" type="ORF">SAMN05216213_10237</name>
</gene>
<protein>
    <submittedName>
        <fullName evidence="2">Uncharacterized protein</fullName>
    </submittedName>
</protein>
<dbReference type="EMBL" id="FNJJ01000002">
    <property type="protein sequence ID" value="SDO77464.1"/>
    <property type="molecule type" value="Genomic_DNA"/>
</dbReference>
<evidence type="ECO:0000313" key="3">
    <source>
        <dbReference type="Proteomes" id="UP000199460"/>
    </source>
</evidence>
<sequence length="105" mass="12024">MRTAVTLATLSLAILTSGLANAAQRQETGYYTSETRQGLKIYKTRKPFTWMTENNKIIFSTVCMNERSGSLEYRECRKRAKEYFRSKCSVSGDRFCNASNNFNPL</sequence>